<dbReference type="EMBL" id="QNRE01000003">
    <property type="protein sequence ID" value="RBO92711.1"/>
    <property type="molecule type" value="Genomic_DNA"/>
</dbReference>
<keyword evidence="1" id="KW-0812">Transmembrane</keyword>
<feature type="transmembrane region" description="Helical" evidence="1">
    <location>
        <begin position="64"/>
        <end position="90"/>
    </location>
</feature>
<dbReference type="Pfam" id="PF13828">
    <property type="entry name" value="DUF4190"/>
    <property type="match status" value="1"/>
</dbReference>
<protein>
    <submittedName>
        <fullName evidence="3">Uncharacterized protein DUF4190</fullName>
    </submittedName>
</protein>
<feature type="domain" description="DUF4190" evidence="2">
    <location>
        <begin position="18"/>
        <end position="82"/>
    </location>
</feature>
<keyword evidence="1" id="KW-1133">Transmembrane helix</keyword>
<sequence length="95" mass="9371">MSERFGIRPGTNGLAIGAVAAPVVGLAASALFFGAATLLASIAGIALGIIALQQINRTGEQGRTLAIGGIVVGGLLLVVVVALFVVFGIVGMPED</sequence>
<dbReference type="STRING" id="1210090.GCA_001613185_02644"/>
<gene>
    <name evidence="3" type="ORF">DFR74_103355</name>
</gene>
<dbReference type="InterPro" id="IPR025241">
    <property type="entry name" value="DUF4190"/>
</dbReference>
<name>A0A366DRJ0_9NOCA</name>
<dbReference type="AlphaFoldDB" id="A0A366DRJ0"/>
<keyword evidence="4" id="KW-1185">Reference proteome</keyword>
<dbReference type="Proteomes" id="UP000252586">
    <property type="component" value="Unassembled WGS sequence"/>
</dbReference>
<organism evidence="3 4">
    <name type="scientific">Nocardia puris</name>
    <dbReference type="NCBI Taxonomy" id="208602"/>
    <lineage>
        <taxon>Bacteria</taxon>
        <taxon>Bacillati</taxon>
        <taxon>Actinomycetota</taxon>
        <taxon>Actinomycetes</taxon>
        <taxon>Mycobacteriales</taxon>
        <taxon>Nocardiaceae</taxon>
        <taxon>Nocardia</taxon>
    </lineage>
</organism>
<evidence type="ECO:0000259" key="2">
    <source>
        <dbReference type="Pfam" id="PF13828"/>
    </source>
</evidence>
<proteinExistence type="predicted"/>
<reference evidence="3 4" key="1">
    <citation type="submission" date="2018-06" db="EMBL/GenBank/DDBJ databases">
        <title>Genomic Encyclopedia of Type Strains, Phase IV (KMG-IV): sequencing the most valuable type-strain genomes for metagenomic binning, comparative biology and taxonomic classification.</title>
        <authorList>
            <person name="Goeker M."/>
        </authorList>
    </citation>
    <scope>NUCLEOTIDE SEQUENCE [LARGE SCALE GENOMIC DNA]</scope>
    <source>
        <strain evidence="3 4">DSM 44599</strain>
    </source>
</reference>
<evidence type="ECO:0000256" key="1">
    <source>
        <dbReference type="SAM" id="Phobius"/>
    </source>
</evidence>
<comment type="caution">
    <text evidence="3">The sequence shown here is derived from an EMBL/GenBank/DDBJ whole genome shotgun (WGS) entry which is preliminary data.</text>
</comment>
<dbReference type="RefSeq" id="WP_067508372.1">
    <property type="nucleotide sequence ID" value="NZ_CP107943.1"/>
</dbReference>
<evidence type="ECO:0000313" key="3">
    <source>
        <dbReference type="EMBL" id="RBO92711.1"/>
    </source>
</evidence>
<accession>A0A366DRJ0</accession>
<evidence type="ECO:0000313" key="4">
    <source>
        <dbReference type="Proteomes" id="UP000252586"/>
    </source>
</evidence>
<keyword evidence="1" id="KW-0472">Membrane</keyword>
<feature type="transmembrane region" description="Helical" evidence="1">
    <location>
        <begin position="30"/>
        <end position="52"/>
    </location>
</feature>